<dbReference type="RefSeq" id="XP_025435186.1">
    <property type="nucleotide sequence ID" value="XM_025574004.1"/>
</dbReference>
<dbReference type="Proteomes" id="UP000248349">
    <property type="component" value="Unassembled WGS sequence"/>
</dbReference>
<name>A0A318ZRI3_9EURO</name>
<dbReference type="GeneID" id="37075232"/>
<protein>
    <submittedName>
        <fullName evidence="1">Uncharacterized protein</fullName>
    </submittedName>
</protein>
<organism evidence="1 2">
    <name type="scientific">Aspergillus saccharolyticus JOP 1030-1</name>
    <dbReference type="NCBI Taxonomy" id="1450539"/>
    <lineage>
        <taxon>Eukaryota</taxon>
        <taxon>Fungi</taxon>
        <taxon>Dikarya</taxon>
        <taxon>Ascomycota</taxon>
        <taxon>Pezizomycotina</taxon>
        <taxon>Eurotiomycetes</taxon>
        <taxon>Eurotiomycetidae</taxon>
        <taxon>Eurotiales</taxon>
        <taxon>Aspergillaceae</taxon>
        <taxon>Aspergillus</taxon>
        <taxon>Aspergillus subgen. Circumdati</taxon>
    </lineage>
</organism>
<evidence type="ECO:0000313" key="2">
    <source>
        <dbReference type="Proteomes" id="UP000248349"/>
    </source>
</evidence>
<gene>
    <name evidence="1" type="ORF">BP01DRAFT_352731</name>
</gene>
<sequence length="57" mass="6541">MMKIPSLRFNLNLRRPSHARLHAVFNIGHRRTQCSKPPGGWPAQPSFMLSSVIKKLM</sequence>
<proteinExistence type="predicted"/>
<reference evidence="1 2" key="1">
    <citation type="submission" date="2016-12" db="EMBL/GenBank/DDBJ databases">
        <title>The genomes of Aspergillus section Nigri reveals drivers in fungal speciation.</title>
        <authorList>
            <consortium name="DOE Joint Genome Institute"/>
            <person name="Vesth T.C."/>
            <person name="Nybo J."/>
            <person name="Theobald S."/>
            <person name="Brandl J."/>
            <person name="Frisvad J.C."/>
            <person name="Nielsen K.F."/>
            <person name="Lyhne E.K."/>
            <person name="Kogle M.E."/>
            <person name="Kuo A."/>
            <person name="Riley R."/>
            <person name="Clum A."/>
            <person name="Nolan M."/>
            <person name="Lipzen A."/>
            <person name="Salamov A."/>
            <person name="Henrissat B."/>
            <person name="Wiebenga A."/>
            <person name="De Vries R.P."/>
            <person name="Grigoriev I.V."/>
            <person name="Mortensen U.H."/>
            <person name="Andersen M.R."/>
            <person name="Baker S.E."/>
        </authorList>
    </citation>
    <scope>NUCLEOTIDE SEQUENCE [LARGE SCALE GENOMIC DNA]</scope>
    <source>
        <strain evidence="1 2">JOP 1030-1</strain>
    </source>
</reference>
<evidence type="ECO:0000313" key="1">
    <source>
        <dbReference type="EMBL" id="PYH49204.1"/>
    </source>
</evidence>
<accession>A0A318ZRI3</accession>
<keyword evidence="2" id="KW-1185">Reference proteome</keyword>
<dbReference type="EMBL" id="KZ821219">
    <property type="protein sequence ID" value="PYH49204.1"/>
    <property type="molecule type" value="Genomic_DNA"/>
</dbReference>
<dbReference type="AlphaFoldDB" id="A0A318ZRI3"/>